<keyword evidence="5" id="KW-0732">Signal</keyword>
<dbReference type="Gene3D" id="2.40.420.20">
    <property type="match status" value="1"/>
</dbReference>
<evidence type="ECO:0000256" key="5">
    <source>
        <dbReference type="SAM" id="SignalP"/>
    </source>
</evidence>
<dbReference type="PANTHER" id="PTHR32347:SF14">
    <property type="entry name" value="EFFLUX SYSTEM COMPONENT YKNX-RELATED"/>
    <property type="match status" value="1"/>
</dbReference>
<dbReference type="GO" id="GO:0030313">
    <property type="term" value="C:cell envelope"/>
    <property type="evidence" value="ECO:0007669"/>
    <property type="project" value="UniProtKB-SubCell"/>
</dbReference>
<dbReference type="EMBL" id="DWVZ01000165">
    <property type="protein sequence ID" value="HJC64393.1"/>
    <property type="molecule type" value="Genomic_DNA"/>
</dbReference>
<organism evidence="6 7">
    <name type="scientific">Candidatus Blautia merdavium</name>
    <dbReference type="NCBI Taxonomy" id="2838494"/>
    <lineage>
        <taxon>Bacteria</taxon>
        <taxon>Bacillati</taxon>
        <taxon>Bacillota</taxon>
        <taxon>Clostridia</taxon>
        <taxon>Lachnospirales</taxon>
        <taxon>Lachnospiraceae</taxon>
        <taxon>Blautia</taxon>
    </lineage>
</organism>
<sequence length="509" mass="54306">MKSEIKKKTAAKVLGIFFLAMAVCTFLSRAAASMTVPLADIQKVKEGKLSTLLTGEGVIEAKEEKLLSLESGLRMKSVLQAGSRVQKGDTLAEYDMEYLQQVLEGKEAEIRKLELSLSQTRLQGEADASVPAAQSAGKDLDLADAALSQAQADYDQTYWDAEAQKSQAQAELDTALSHAQTALDEAYAQATALEEAEQWEEAEALWQEAQAQYDAAVQSAQAQYDSVVSQADAALSQAQETLSAQETARIQAQNAYDTAVAQDQAAAENEKRSQQENSYQQQSIQVDLQQAQKELEKLQQVKAAGGKVLAEEDAVVKSVTAAAGGITDASSSIFLGTGGYQVKGTLTAEDLSRAETGDPVKITIPGQGQAKEQTVTRILAGQTSSGEEGASAGQDTEQAGGTFYADLEEGTAVPGTQVTYEIEKQSDGSYDQILPLSAVREENGQTYCLTAEPVETVLGTEYEVKKVALTVLEKDSSNAAVKSNLSKDDQVITGSSKEIREGDKVRLAQ</sequence>
<feature type="region of interest" description="Disordered" evidence="4">
    <location>
        <begin position="478"/>
        <end position="509"/>
    </location>
</feature>
<dbReference type="AlphaFoldDB" id="A0A9D2TD62"/>
<dbReference type="Proteomes" id="UP000823886">
    <property type="component" value="Unassembled WGS sequence"/>
</dbReference>
<keyword evidence="2 3" id="KW-0175">Coiled coil</keyword>
<dbReference type="PANTHER" id="PTHR32347">
    <property type="entry name" value="EFFLUX SYSTEM COMPONENT YKNX-RELATED"/>
    <property type="match status" value="1"/>
</dbReference>
<gene>
    <name evidence="6" type="ORF">H9753_12380</name>
</gene>
<reference evidence="6" key="2">
    <citation type="submission" date="2021-04" db="EMBL/GenBank/DDBJ databases">
        <authorList>
            <person name="Gilroy R."/>
        </authorList>
    </citation>
    <scope>NUCLEOTIDE SEQUENCE</scope>
    <source>
        <strain evidence="6">ChiBcec2-3848</strain>
    </source>
</reference>
<evidence type="ECO:0000256" key="4">
    <source>
        <dbReference type="SAM" id="MobiDB-lite"/>
    </source>
</evidence>
<comment type="caution">
    <text evidence="6">The sequence shown here is derived from an EMBL/GenBank/DDBJ whole genome shotgun (WGS) entry which is preliminary data.</text>
</comment>
<feature type="coiled-coil region" evidence="3">
    <location>
        <begin position="96"/>
        <end position="123"/>
    </location>
</feature>
<reference evidence="6" key="1">
    <citation type="journal article" date="2021" name="PeerJ">
        <title>Extensive microbial diversity within the chicken gut microbiome revealed by metagenomics and culture.</title>
        <authorList>
            <person name="Gilroy R."/>
            <person name="Ravi A."/>
            <person name="Getino M."/>
            <person name="Pursley I."/>
            <person name="Horton D.L."/>
            <person name="Alikhan N.F."/>
            <person name="Baker D."/>
            <person name="Gharbi K."/>
            <person name="Hall N."/>
            <person name="Watson M."/>
            <person name="Adriaenssens E.M."/>
            <person name="Foster-Nyarko E."/>
            <person name="Jarju S."/>
            <person name="Secka A."/>
            <person name="Antonio M."/>
            <person name="Oren A."/>
            <person name="Chaudhuri R.R."/>
            <person name="La Ragione R."/>
            <person name="Hildebrand F."/>
            <person name="Pallen M.J."/>
        </authorList>
    </citation>
    <scope>NUCLEOTIDE SEQUENCE</scope>
    <source>
        <strain evidence="6">ChiBcec2-3848</strain>
    </source>
</reference>
<evidence type="ECO:0000256" key="1">
    <source>
        <dbReference type="ARBA" id="ARBA00004196"/>
    </source>
</evidence>
<evidence type="ECO:0000313" key="7">
    <source>
        <dbReference type="Proteomes" id="UP000823886"/>
    </source>
</evidence>
<feature type="compositionally biased region" description="Basic and acidic residues" evidence="4">
    <location>
        <begin position="497"/>
        <end position="509"/>
    </location>
</feature>
<evidence type="ECO:0008006" key="8">
    <source>
        <dbReference type="Google" id="ProtNLM"/>
    </source>
</evidence>
<evidence type="ECO:0000313" key="6">
    <source>
        <dbReference type="EMBL" id="HJC64393.1"/>
    </source>
</evidence>
<name>A0A9D2TD62_9FIRM</name>
<feature type="region of interest" description="Disordered" evidence="4">
    <location>
        <begin position="261"/>
        <end position="281"/>
    </location>
</feature>
<feature type="signal peptide" evidence="5">
    <location>
        <begin position="1"/>
        <end position="22"/>
    </location>
</feature>
<feature type="chain" id="PRO_5038472488" description="Membrane fusion protein biotin-lipoyl like domain-containing protein" evidence="5">
    <location>
        <begin position="23"/>
        <end position="509"/>
    </location>
</feature>
<dbReference type="InterPro" id="IPR050465">
    <property type="entry name" value="UPF0194_transport"/>
</dbReference>
<evidence type="ECO:0000256" key="3">
    <source>
        <dbReference type="SAM" id="Coils"/>
    </source>
</evidence>
<proteinExistence type="predicted"/>
<accession>A0A9D2TD62</accession>
<comment type="subcellular location">
    <subcellularLocation>
        <location evidence="1">Cell envelope</location>
    </subcellularLocation>
</comment>
<evidence type="ECO:0000256" key="2">
    <source>
        <dbReference type="ARBA" id="ARBA00023054"/>
    </source>
</evidence>
<protein>
    <recommendedName>
        <fullName evidence="8">Membrane fusion protein biotin-lipoyl like domain-containing protein</fullName>
    </recommendedName>
</protein>